<evidence type="ECO:0000256" key="14">
    <source>
        <dbReference type="ARBA" id="ARBA00023136"/>
    </source>
</evidence>
<keyword evidence="6" id="KW-0808">Transferase</keyword>
<keyword evidence="17" id="KW-0325">Glycoprotein</keyword>
<keyword evidence="4" id="KW-0723">Serine/threonine-protein kinase</keyword>
<dbReference type="GO" id="GO:0004674">
    <property type="term" value="F:protein serine/threonine kinase activity"/>
    <property type="evidence" value="ECO:0007669"/>
    <property type="project" value="UniProtKB-KW"/>
</dbReference>
<dbReference type="GO" id="GO:0006952">
    <property type="term" value="P:defense response"/>
    <property type="evidence" value="ECO:0007669"/>
    <property type="project" value="UniProtKB-ARBA"/>
</dbReference>
<dbReference type="FunFam" id="3.80.10.10:FF:000190">
    <property type="entry name" value="Receptor-like kinase TMK4"/>
    <property type="match status" value="1"/>
</dbReference>
<dbReference type="Pfam" id="PF08263">
    <property type="entry name" value="LRRNT_2"/>
    <property type="match status" value="2"/>
</dbReference>
<keyword evidence="5" id="KW-0433">Leucine-rich repeat</keyword>
<keyword evidence="13 22" id="KW-1133">Transmembrane helix</keyword>
<comment type="caution">
    <text evidence="24">The sequence shown here is derived from an EMBL/GenBank/DDBJ whole genome shotgun (WGS) entry which is preliminary data.</text>
</comment>
<evidence type="ECO:0000256" key="17">
    <source>
        <dbReference type="ARBA" id="ARBA00023180"/>
    </source>
</evidence>
<dbReference type="PANTHER" id="PTHR47986:SF9">
    <property type="entry name" value="RECEPTOR-LIKE KINASE TMK4"/>
    <property type="match status" value="1"/>
</dbReference>
<evidence type="ECO:0000256" key="2">
    <source>
        <dbReference type="ARBA" id="ARBA00008684"/>
    </source>
</evidence>
<evidence type="ECO:0000256" key="18">
    <source>
        <dbReference type="ARBA" id="ARBA00047899"/>
    </source>
</evidence>
<sequence length="935" mass="102179">MPGGTAESHRHSHRRPPRPRPRPPKERDKCLSCAIFILTTILATAIHHVSAGDADVMAKLATSIKPTPAGWTGSNFCKWHGISCDSLGQVTSINLASESVSGTLPPELNQLSSLKSLSLQRNQLSGALPSLPSSVEVVNLDENSFNSVPTGFLSGLTSLQSISINNNTNLPPWEIPESLKDSNSLVSFNASMANIVGEIPDIFDAMLNFQTLRLSYNNMTGWLPVSFSKSSIENLWINNQAMGFSGTLDVLGMMTQLKSVWLHSNKFTGPIPDLSNCTELSELELRNNFLTGVIPDSLTKLPKLRMVTLQNNKFQGPVPSFRRGVDANLGSTNNFCLSTPGPCDPRVSALLEAVGAMNYPMILAENWEGNDPCKPWKFITCEGGSVTAIHFGKQNWIGIISPAYANLTSLKSLLLNDNKLEGVIPTSLTGLKQLQILDLSNNNISGKVPDFPSSTTVKVSGNEFIGKDIPLRSPLERSYGGTGADIQSAAAVSKSSVSPWAIVVPVLLSALLIVVLGFLIYRRHKNKRTNYYNSVSKASEEGNSGNQLVDIDPNAKSSNSASSLSEAAGKSDYHVYDGGNITIPIDILREATDNFNENNILGKGGFGVVYRGQLHDGTRIAVKRMESSFITDKGLNEFKSEIEVLTKVRHRNLVALHGFCDNGSERLLVYEYMPKGCLCEHLFQWKKTGSPPLTWNQRVIIALDVARGVEYLHSLAQQSFIHRDLKPSNILLGDDLRAKVSDFGLVKAAPDGKHSFETKLAGTFGYLAPEYAATGKVTTKVDVYAFGVILMEMITGRKALDDSMPEEKCHLVTWFRRLLNDRNAVRAAVDTTLDSADEESFHKIWKVAELAGHCTVREPQHRPDMSHPVNVLSSLVEQWKPGAASADEDDSFGIDVHMSLPQVLQKWKANDDSSSALTSDYFINGNSNSYSSTTR</sequence>
<dbReference type="InterPro" id="IPR008271">
    <property type="entry name" value="Ser/Thr_kinase_AS"/>
</dbReference>
<dbReference type="EMBL" id="JACGWJ010000002">
    <property type="protein sequence ID" value="KAL0436700.1"/>
    <property type="molecule type" value="Genomic_DNA"/>
</dbReference>
<feature type="binding site" evidence="20">
    <location>
        <position position="623"/>
    </location>
    <ligand>
        <name>ATP</name>
        <dbReference type="ChEBI" id="CHEBI:30616"/>
    </ligand>
</feature>
<dbReference type="FunFam" id="1.10.510.10:FF:000198">
    <property type="entry name" value="receptor protein kinase TMK1"/>
    <property type="match status" value="1"/>
</dbReference>
<evidence type="ECO:0000256" key="1">
    <source>
        <dbReference type="ARBA" id="ARBA00004167"/>
    </source>
</evidence>
<evidence type="ECO:0000256" key="7">
    <source>
        <dbReference type="ARBA" id="ARBA00022692"/>
    </source>
</evidence>
<evidence type="ECO:0000256" key="15">
    <source>
        <dbReference type="ARBA" id="ARBA00023157"/>
    </source>
</evidence>
<comment type="catalytic activity">
    <reaction evidence="18">
        <text>L-threonyl-[protein] + ATP = O-phospho-L-threonyl-[protein] + ADP + H(+)</text>
        <dbReference type="Rhea" id="RHEA:46608"/>
        <dbReference type="Rhea" id="RHEA-COMP:11060"/>
        <dbReference type="Rhea" id="RHEA-COMP:11605"/>
        <dbReference type="ChEBI" id="CHEBI:15378"/>
        <dbReference type="ChEBI" id="CHEBI:30013"/>
        <dbReference type="ChEBI" id="CHEBI:30616"/>
        <dbReference type="ChEBI" id="CHEBI:61977"/>
        <dbReference type="ChEBI" id="CHEBI:456216"/>
        <dbReference type="EC" id="2.7.11.1"/>
    </reaction>
</comment>
<feature type="domain" description="Protein kinase" evidence="23">
    <location>
        <begin position="595"/>
        <end position="876"/>
    </location>
</feature>
<dbReference type="PROSITE" id="PS51450">
    <property type="entry name" value="LRR"/>
    <property type="match status" value="1"/>
</dbReference>
<evidence type="ECO:0000256" key="13">
    <source>
        <dbReference type="ARBA" id="ARBA00022989"/>
    </source>
</evidence>
<keyword evidence="8" id="KW-0732">Signal</keyword>
<evidence type="ECO:0000256" key="16">
    <source>
        <dbReference type="ARBA" id="ARBA00023170"/>
    </source>
</evidence>
<evidence type="ECO:0000259" key="23">
    <source>
        <dbReference type="PROSITE" id="PS50011"/>
    </source>
</evidence>
<dbReference type="EC" id="2.7.11.1" evidence="3"/>
<keyword evidence="10 20" id="KW-0547">Nucleotide-binding</keyword>
<evidence type="ECO:0000256" key="19">
    <source>
        <dbReference type="ARBA" id="ARBA00048679"/>
    </source>
</evidence>
<reference evidence="24" key="1">
    <citation type="submission" date="2020-06" db="EMBL/GenBank/DDBJ databases">
        <authorList>
            <person name="Li T."/>
            <person name="Hu X."/>
            <person name="Zhang T."/>
            <person name="Song X."/>
            <person name="Zhang H."/>
            <person name="Dai N."/>
            <person name="Sheng W."/>
            <person name="Hou X."/>
            <person name="Wei L."/>
        </authorList>
    </citation>
    <scope>NUCLEOTIDE SEQUENCE</scope>
    <source>
        <strain evidence="24">G02</strain>
        <tissue evidence="24">Leaf</tissue>
    </source>
</reference>
<dbReference type="SUPFAM" id="SSF52058">
    <property type="entry name" value="L domain-like"/>
    <property type="match status" value="1"/>
</dbReference>
<dbReference type="InterPro" id="IPR032675">
    <property type="entry name" value="LRR_dom_sf"/>
</dbReference>
<evidence type="ECO:0000256" key="5">
    <source>
        <dbReference type="ARBA" id="ARBA00022614"/>
    </source>
</evidence>
<dbReference type="Gene3D" id="3.30.200.20">
    <property type="entry name" value="Phosphorylase Kinase, domain 1"/>
    <property type="match status" value="1"/>
</dbReference>
<keyword evidence="7 22" id="KW-0812">Transmembrane</keyword>
<dbReference type="InterPro" id="IPR017441">
    <property type="entry name" value="Protein_kinase_ATP_BS"/>
</dbReference>
<feature type="region of interest" description="Disordered" evidence="21">
    <location>
        <begin position="537"/>
        <end position="563"/>
    </location>
</feature>
<dbReference type="Gene3D" id="1.10.510.10">
    <property type="entry name" value="Transferase(Phosphotransferase) domain 1"/>
    <property type="match status" value="1"/>
</dbReference>
<evidence type="ECO:0000256" key="12">
    <source>
        <dbReference type="ARBA" id="ARBA00022840"/>
    </source>
</evidence>
<feature type="compositionally biased region" description="Basic residues" evidence="21">
    <location>
        <begin position="10"/>
        <end position="22"/>
    </location>
</feature>
<dbReference type="PANTHER" id="PTHR47986">
    <property type="entry name" value="OSJNBA0070M12.3 PROTEIN"/>
    <property type="match status" value="1"/>
</dbReference>
<feature type="transmembrane region" description="Helical" evidence="22">
    <location>
        <begin position="500"/>
        <end position="521"/>
    </location>
</feature>
<dbReference type="InterPro" id="IPR052422">
    <property type="entry name" value="Auxin_Ser/Thr_Kinase"/>
</dbReference>
<evidence type="ECO:0000256" key="8">
    <source>
        <dbReference type="ARBA" id="ARBA00022729"/>
    </source>
</evidence>
<dbReference type="GO" id="GO:0051707">
    <property type="term" value="P:response to other organism"/>
    <property type="evidence" value="ECO:0007669"/>
    <property type="project" value="UniProtKB-ARBA"/>
</dbReference>
<evidence type="ECO:0000256" key="22">
    <source>
        <dbReference type="SAM" id="Phobius"/>
    </source>
</evidence>
<evidence type="ECO:0000256" key="9">
    <source>
        <dbReference type="ARBA" id="ARBA00022737"/>
    </source>
</evidence>
<dbReference type="GO" id="GO:0016020">
    <property type="term" value="C:membrane"/>
    <property type="evidence" value="ECO:0007669"/>
    <property type="project" value="UniProtKB-SubCell"/>
</dbReference>
<dbReference type="InterPro" id="IPR003591">
    <property type="entry name" value="Leu-rich_rpt_typical-subtyp"/>
</dbReference>
<evidence type="ECO:0000256" key="10">
    <source>
        <dbReference type="ARBA" id="ARBA00022741"/>
    </source>
</evidence>
<dbReference type="PROSITE" id="PS50011">
    <property type="entry name" value="PROTEIN_KINASE_DOM"/>
    <property type="match status" value="1"/>
</dbReference>
<dbReference type="Gene3D" id="3.80.10.10">
    <property type="entry name" value="Ribonuclease Inhibitor"/>
    <property type="match status" value="2"/>
</dbReference>
<dbReference type="AlphaFoldDB" id="A0AAW2W622"/>
<evidence type="ECO:0000256" key="11">
    <source>
        <dbReference type="ARBA" id="ARBA00022777"/>
    </source>
</evidence>
<dbReference type="InterPro" id="IPR001611">
    <property type="entry name" value="Leu-rich_rpt"/>
</dbReference>
<comment type="subcellular location">
    <subcellularLocation>
        <location evidence="1">Membrane</location>
        <topology evidence="1">Single-pass membrane protein</topology>
    </subcellularLocation>
</comment>
<feature type="region of interest" description="Disordered" evidence="21">
    <location>
        <begin position="1"/>
        <end position="27"/>
    </location>
</feature>
<evidence type="ECO:0000256" key="20">
    <source>
        <dbReference type="PROSITE-ProRule" id="PRU10141"/>
    </source>
</evidence>
<dbReference type="SMART" id="SM00369">
    <property type="entry name" value="LRR_TYP"/>
    <property type="match status" value="4"/>
</dbReference>
<protein>
    <recommendedName>
        <fullName evidence="3">non-specific serine/threonine protein kinase</fullName>
        <ecNumber evidence="3">2.7.11.1</ecNumber>
    </recommendedName>
</protein>
<keyword evidence="9" id="KW-0677">Repeat</keyword>
<evidence type="ECO:0000256" key="6">
    <source>
        <dbReference type="ARBA" id="ARBA00022679"/>
    </source>
</evidence>
<evidence type="ECO:0000256" key="4">
    <source>
        <dbReference type="ARBA" id="ARBA00022527"/>
    </source>
</evidence>
<accession>A0AAW2W622</accession>
<dbReference type="Pfam" id="PF00560">
    <property type="entry name" value="LRR_1"/>
    <property type="match status" value="1"/>
</dbReference>
<comment type="similarity">
    <text evidence="2">Belongs to the protein kinase superfamily. Ser/Thr protein kinase family.</text>
</comment>
<dbReference type="FunFam" id="3.30.200.20:FF:000226">
    <property type="entry name" value="receptor protein kinase TMK1"/>
    <property type="match status" value="1"/>
</dbReference>
<dbReference type="SMART" id="SM00220">
    <property type="entry name" value="S_TKc"/>
    <property type="match status" value="1"/>
</dbReference>
<dbReference type="CDD" id="cd14066">
    <property type="entry name" value="STKc_IRAK"/>
    <property type="match status" value="1"/>
</dbReference>
<dbReference type="Pfam" id="PF13855">
    <property type="entry name" value="LRR_8"/>
    <property type="match status" value="1"/>
</dbReference>
<organism evidence="24">
    <name type="scientific">Sesamum radiatum</name>
    <name type="common">Black benniseed</name>
    <dbReference type="NCBI Taxonomy" id="300843"/>
    <lineage>
        <taxon>Eukaryota</taxon>
        <taxon>Viridiplantae</taxon>
        <taxon>Streptophyta</taxon>
        <taxon>Embryophyta</taxon>
        <taxon>Tracheophyta</taxon>
        <taxon>Spermatophyta</taxon>
        <taxon>Magnoliopsida</taxon>
        <taxon>eudicotyledons</taxon>
        <taxon>Gunneridae</taxon>
        <taxon>Pentapetalae</taxon>
        <taxon>asterids</taxon>
        <taxon>lamiids</taxon>
        <taxon>Lamiales</taxon>
        <taxon>Pedaliaceae</taxon>
        <taxon>Sesamum</taxon>
    </lineage>
</organism>
<keyword evidence="12 20" id="KW-0067">ATP-binding</keyword>
<proteinExistence type="inferred from homology"/>
<evidence type="ECO:0000256" key="3">
    <source>
        <dbReference type="ARBA" id="ARBA00012513"/>
    </source>
</evidence>
<dbReference type="CDD" id="cd12087">
    <property type="entry name" value="TM_EGFR-like"/>
    <property type="match status" value="1"/>
</dbReference>
<name>A0AAW2W622_SESRA</name>
<keyword evidence="11 24" id="KW-0418">Kinase</keyword>
<dbReference type="InterPro" id="IPR001245">
    <property type="entry name" value="Ser-Thr/Tyr_kinase_cat_dom"/>
</dbReference>
<comment type="catalytic activity">
    <reaction evidence="19">
        <text>L-seryl-[protein] + ATP = O-phospho-L-seryl-[protein] + ADP + H(+)</text>
        <dbReference type="Rhea" id="RHEA:17989"/>
        <dbReference type="Rhea" id="RHEA-COMP:9863"/>
        <dbReference type="Rhea" id="RHEA-COMP:11604"/>
        <dbReference type="ChEBI" id="CHEBI:15378"/>
        <dbReference type="ChEBI" id="CHEBI:29999"/>
        <dbReference type="ChEBI" id="CHEBI:30616"/>
        <dbReference type="ChEBI" id="CHEBI:83421"/>
        <dbReference type="ChEBI" id="CHEBI:456216"/>
        <dbReference type="EC" id="2.7.11.1"/>
    </reaction>
</comment>
<dbReference type="FunFam" id="3.80.10.10:FF:000129">
    <property type="entry name" value="Leucine-rich repeat receptor-like kinase"/>
    <property type="match status" value="1"/>
</dbReference>
<dbReference type="PROSITE" id="PS00108">
    <property type="entry name" value="PROTEIN_KINASE_ST"/>
    <property type="match status" value="1"/>
</dbReference>
<keyword evidence="16 24" id="KW-0675">Receptor</keyword>
<reference evidence="24" key="2">
    <citation type="journal article" date="2024" name="Plant">
        <title>Genomic evolution and insights into agronomic trait innovations of Sesamum species.</title>
        <authorList>
            <person name="Miao H."/>
            <person name="Wang L."/>
            <person name="Qu L."/>
            <person name="Liu H."/>
            <person name="Sun Y."/>
            <person name="Le M."/>
            <person name="Wang Q."/>
            <person name="Wei S."/>
            <person name="Zheng Y."/>
            <person name="Lin W."/>
            <person name="Duan Y."/>
            <person name="Cao H."/>
            <person name="Xiong S."/>
            <person name="Wang X."/>
            <person name="Wei L."/>
            <person name="Li C."/>
            <person name="Ma Q."/>
            <person name="Ju M."/>
            <person name="Zhao R."/>
            <person name="Li G."/>
            <person name="Mu C."/>
            <person name="Tian Q."/>
            <person name="Mei H."/>
            <person name="Zhang T."/>
            <person name="Gao T."/>
            <person name="Zhang H."/>
        </authorList>
    </citation>
    <scope>NUCLEOTIDE SEQUENCE</scope>
    <source>
        <strain evidence="24">G02</strain>
    </source>
</reference>
<dbReference type="SUPFAM" id="SSF56112">
    <property type="entry name" value="Protein kinase-like (PK-like)"/>
    <property type="match status" value="1"/>
</dbReference>
<feature type="compositionally biased region" description="Polar residues" evidence="21">
    <location>
        <begin position="537"/>
        <end position="547"/>
    </location>
</feature>
<evidence type="ECO:0000256" key="21">
    <source>
        <dbReference type="SAM" id="MobiDB-lite"/>
    </source>
</evidence>
<dbReference type="InterPro" id="IPR000719">
    <property type="entry name" value="Prot_kinase_dom"/>
</dbReference>
<keyword evidence="15" id="KW-1015">Disulfide bond</keyword>
<dbReference type="Pfam" id="PF07714">
    <property type="entry name" value="PK_Tyr_Ser-Thr"/>
    <property type="match status" value="1"/>
</dbReference>
<keyword evidence="14 22" id="KW-0472">Membrane</keyword>
<gene>
    <name evidence="24" type="ORF">Sradi_0377900</name>
</gene>
<dbReference type="GO" id="GO:0005524">
    <property type="term" value="F:ATP binding"/>
    <property type="evidence" value="ECO:0007669"/>
    <property type="project" value="UniProtKB-UniRule"/>
</dbReference>
<dbReference type="PROSITE" id="PS00107">
    <property type="entry name" value="PROTEIN_KINASE_ATP"/>
    <property type="match status" value="1"/>
</dbReference>
<dbReference type="InterPro" id="IPR011009">
    <property type="entry name" value="Kinase-like_dom_sf"/>
</dbReference>
<dbReference type="InterPro" id="IPR013210">
    <property type="entry name" value="LRR_N_plant-typ"/>
</dbReference>
<evidence type="ECO:0000313" key="24">
    <source>
        <dbReference type="EMBL" id="KAL0436700.1"/>
    </source>
</evidence>